<gene>
    <name evidence="3" type="ORF">CWN80_02120</name>
</gene>
<evidence type="ECO:0008006" key="5">
    <source>
        <dbReference type="Google" id="ProtNLM"/>
    </source>
</evidence>
<sequence>MNDIDAMKRIPAVVLTTTGLLGGLALASATAAGAHRLLREAAAPGGPPDAAVAGLAALAVVLIATWATLALALALVAHLPGAVGAAARRAHERVTPAVVRRWAAVALGASLTASVLPGTAVAASLRGPGWSAASTGTPTPGSTGGATSSPTSGSSGAPEPGWSSLPSPAAPSPTATATTAPSPTATATTAPHGPGWTPRRPPARQRIAPDLLVGRDRTAASAEVVVRRGDSLWSIVRAQLGPGATDAEIADAWPRWHAANARRVGPDPHLLLPGTRLVPPTDRHEPGTSPTTKGTP</sequence>
<dbReference type="Gene3D" id="3.10.350.10">
    <property type="entry name" value="LysM domain"/>
    <property type="match status" value="1"/>
</dbReference>
<feature type="compositionally biased region" description="Low complexity" evidence="1">
    <location>
        <begin position="172"/>
        <end position="191"/>
    </location>
</feature>
<protein>
    <recommendedName>
        <fullName evidence="5">LysM domain-containing protein</fullName>
    </recommendedName>
</protein>
<keyword evidence="2" id="KW-0472">Membrane</keyword>
<accession>A0A444BBF7</accession>
<dbReference type="EMBL" id="PIPF01000001">
    <property type="protein sequence ID" value="RWU85781.1"/>
    <property type="molecule type" value="Genomic_DNA"/>
</dbReference>
<feature type="compositionally biased region" description="Low complexity" evidence="1">
    <location>
        <begin position="131"/>
        <end position="158"/>
    </location>
</feature>
<evidence type="ECO:0000256" key="1">
    <source>
        <dbReference type="SAM" id="MobiDB-lite"/>
    </source>
</evidence>
<feature type="region of interest" description="Disordered" evidence="1">
    <location>
        <begin position="129"/>
        <end position="203"/>
    </location>
</feature>
<evidence type="ECO:0000256" key="2">
    <source>
        <dbReference type="SAM" id="Phobius"/>
    </source>
</evidence>
<feature type="region of interest" description="Disordered" evidence="1">
    <location>
        <begin position="264"/>
        <end position="296"/>
    </location>
</feature>
<dbReference type="InterPro" id="IPR036779">
    <property type="entry name" value="LysM_dom_sf"/>
</dbReference>
<keyword evidence="2" id="KW-1133">Transmembrane helix</keyword>
<evidence type="ECO:0000313" key="3">
    <source>
        <dbReference type="EMBL" id="RWU85781.1"/>
    </source>
</evidence>
<dbReference type="RefSeq" id="WP_128276787.1">
    <property type="nucleotide sequence ID" value="NZ_PIPF01000001.1"/>
</dbReference>
<reference evidence="3 4" key="1">
    <citation type="journal article" date="2009" name="Int. J. Syst. Evol. Microbiol.">
        <title>Janibacter hoylei sp. nov., Bacillus isronensis sp. nov. and Bacillus aryabhattai sp. nov., isolated from cryotubes used for collecting air from the upper atmosphere.</title>
        <authorList>
            <person name="Shivaji S."/>
            <person name="Chaturvedi P."/>
            <person name="Begum Z."/>
            <person name="Pindi P.K."/>
            <person name="Manorama R."/>
            <person name="Padmanaban D.A."/>
            <person name="Shouche Y.S."/>
            <person name="Pawar S."/>
            <person name="Vaishampayan P."/>
            <person name="Dutt C.B."/>
            <person name="Datta G.N."/>
            <person name="Manchanda R.K."/>
            <person name="Rao U.R."/>
            <person name="Bhargava P.M."/>
            <person name="Narlikar J.V."/>
        </authorList>
    </citation>
    <scope>NUCLEOTIDE SEQUENCE [LARGE SCALE GENOMIC DNA]</scope>
    <source>
        <strain evidence="3 4">PVAS-1</strain>
    </source>
</reference>
<dbReference type="Proteomes" id="UP000288711">
    <property type="component" value="Unassembled WGS sequence"/>
</dbReference>
<organism evidence="3 4">
    <name type="scientific">Janibacter hoylei PVAS-1</name>
    <dbReference type="NCBI Taxonomy" id="1210046"/>
    <lineage>
        <taxon>Bacteria</taxon>
        <taxon>Bacillati</taxon>
        <taxon>Actinomycetota</taxon>
        <taxon>Actinomycetes</taxon>
        <taxon>Micrococcales</taxon>
        <taxon>Intrasporangiaceae</taxon>
        <taxon>Janibacter</taxon>
    </lineage>
</organism>
<keyword evidence="2" id="KW-0812">Transmembrane</keyword>
<dbReference type="AlphaFoldDB" id="A0A444BBF7"/>
<comment type="caution">
    <text evidence="3">The sequence shown here is derived from an EMBL/GenBank/DDBJ whole genome shotgun (WGS) entry which is preliminary data.</text>
</comment>
<keyword evidence="4" id="KW-1185">Reference proteome</keyword>
<feature type="transmembrane region" description="Helical" evidence="2">
    <location>
        <begin position="55"/>
        <end position="79"/>
    </location>
</feature>
<proteinExistence type="predicted"/>
<name>A0A444BBF7_9MICO</name>
<evidence type="ECO:0000313" key="4">
    <source>
        <dbReference type="Proteomes" id="UP000288711"/>
    </source>
</evidence>